<feature type="region of interest" description="Disordered" evidence="5">
    <location>
        <begin position="1"/>
        <end position="22"/>
    </location>
</feature>
<sequence length="471" mass="53617">MSQKPNVQIAKSSPEKSSVPRVNMVKSLARPPLMVQDNDDELLDLVARTGGDLGQKREMTGSTARKPVADSYTKEELKVLNQDDDQQRHFKLKRIDDSPSRYGSTNNKLDTSLAASKSVTSPEKTSRIHGRSRVQFADENISAVISPNRGRHFDSEINKTDDPNLKFQDQRQAYTKYISKANFTPAPPEVQDKDAEKTNSRITSKDRIRYDDTLTTVTSPSVGGDTTQVSQPDKSTLENYVALPKVAVEEMLNLVDRYWNGSKSLHRNNKFQGHLEAMLSKYIKTPAAVLEENEQLKAKLHDCIDELSSIRTNYQDKANEIESYRNRLQQQDEIKLVLEKANKDLDLLRSRYEKIKEENASLKSQVGSVESIQQLEMKYQSRLDEFVKENRTLKQELESLKSESSQVHAVNTKIQALTGMLQESHGALVATNRHLLEQLEETKERHQTEVEQLHWSYNQLKKTLSLSDLSS</sequence>
<dbReference type="InterPro" id="IPR055320">
    <property type="entry name" value="CEP72-like"/>
</dbReference>
<dbReference type="AlphaFoldDB" id="B3RV94"/>
<dbReference type="PANTHER" id="PTHR23311">
    <property type="entry name" value="HEAT SHOCK REGULATED 2"/>
    <property type="match status" value="1"/>
</dbReference>
<feature type="compositionally biased region" description="Polar residues" evidence="5">
    <location>
        <begin position="1"/>
        <end position="11"/>
    </location>
</feature>
<keyword evidence="2" id="KW-0677">Repeat</keyword>
<keyword evidence="7" id="KW-1185">Reference proteome</keyword>
<keyword evidence="1" id="KW-0433">Leucine-rich repeat</keyword>
<accession>B3RV94</accession>
<dbReference type="HOGENOM" id="CLU_580520_0_0_1"/>
<evidence type="ECO:0000256" key="2">
    <source>
        <dbReference type="ARBA" id="ARBA00022737"/>
    </source>
</evidence>
<feature type="region of interest" description="Disordered" evidence="5">
    <location>
        <begin position="94"/>
        <end position="127"/>
    </location>
</feature>
<proteinExistence type="predicted"/>
<dbReference type="OrthoDB" id="676979at2759"/>
<dbReference type="PANTHER" id="PTHR23311:SF5">
    <property type="entry name" value="CENTROSOMAL PROTEIN OF 72 KDA"/>
    <property type="match status" value="1"/>
</dbReference>
<organism evidence="6 7">
    <name type="scientific">Trichoplax adhaerens</name>
    <name type="common">Trichoplax reptans</name>
    <dbReference type="NCBI Taxonomy" id="10228"/>
    <lineage>
        <taxon>Eukaryota</taxon>
        <taxon>Metazoa</taxon>
        <taxon>Placozoa</taxon>
        <taxon>Uniplacotomia</taxon>
        <taxon>Trichoplacea</taxon>
        <taxon>Trichoplacidae</taxon>
        <taxon>Trichoplax</taxon>
    </lineage>
</organism>
<feature type="region of interest" description="Disordered" evidence="5">
    <location>
        <begin position="50"/>
        <end position="70"/>
    </location>
</feature>
<dbReference type="OMA" id="FMHAVRI"/>
<dbReference type="eggNOG" id="ENOG502QV2Y">
    <property type="taxonomic scope" value="Eukaryota"/>
</dbReference>
<dbReference type="STRING" id="10228.B3RV94"/>
<evidence type="ECO:0000256" key="1">
    <source>
        <dbReference type="ARBA" id="ARBA00022614"/>
    </source>
</evidence>
<dbReference type="RefSeq" id="XP_002111495.1">
    <property type="nucleotide sequence ID" value="XM_002111459.1"/>
</dbReference>
<dbReference type="EMBL" id="DS985244">
    <property type="protein sequence ID" value="EDV25462.1"/>
    <property type="molecule type" value="Genomic_DNA"/>
</dbReference>
<evidence type="ECO:0000313" key="6">
    <source>
        <dbReference type="EMBL" id="EDV25462.1"/>
    </source>
</evidence>
<evidence type="ECO:0000313" key="7">
    <source>
        <dbReference type="Proteomes" id="UP000009022"/>
    </source>
</evidence>
<dbReference type="GeneID" id="6753201"/>
<reference evidence="6 7" key="1">
    <citation type="journal article" date="2008" name="Nature">
        <title>The Trichoplax genome and the nature of placozoans.</title>
        <authorList>
            <person name="Srivastava M."/>
            <person name="Begovic E."/>
            <person name="Chapman J."/>
            <person name="Putnam N.H."/>
            <person name="Hellsten U."/>
            <person name="Kawashima T."/>
            <person name="Kuo A."/>
            <person name="Mitros T."/>
            <person name="Salamov A."/>
            <person name="Carpenter M.L."/>
            <person name="Signorovitch A.Y."/>
            <person name="Moreno M.A."/>
            <person name="Kamm K."/>
            <person name="Grimwood J."/>
            <person name="Schmutz J."/>
            <person name="Shapiro H."/>
            <person name="Grigoriev I.V."/>
            <person name="Buss L.W."/>
            <person name="Schierwater B."/>
            <person name="Dellaporta S.L."/>
            <person name="Rokhsar D.S."/>
        </authorList>
    </citation>
    <scope>NUCLEOTIDE SEQUENCE [LARGE SCALE GENOMIC DNA]</scope>
    <source>
        <strain evidence="6 7">Grell-BS-1999</strain>
    </source>
</reference>
<protein>
    <submittedName>
        <fullName evidence="6">Uncharacterized protein</fullName>
    </submittedName>
</protein>
<evidence type="ECO:0000256" key="3">
    <source>
        <dbReference type="ARBA" id="ARBA00023054"/>
    </source>
</evidence>
<evidence type="ECO:0000256" key="5">
    <source>
        <dbReference type="SAM" id="MobiDB-lite"/>
    </source>
</evidence>
<dbReference type="PhylomeDB" id="B3RV94"/>
<feature type="coiled-coil region" evidence="4">
    <location>
        <begin position="429"/>
        <end position="456"/>
    </location>
</feature>
<gene>
    <name evidence="6" type="ORF">TRIADDRAFT_55573</name>
</gene>
<dbReference type="KEGG" id="tad:TRIADDRAFT_55573"/>
<evidence type="ECO:0000256" key="4">
    <source>
        <dbReference type="SAM" id="Coils"/>
    </source>
</evidence>
<dbReference type="InParanoid" id="B3RV94"/>
<feature type="compositionally biased region" description="Polar residues" evidence="5">
    <location>
        <begin position="101"/>
        <end position="123"/>
    </location>
</feature>
<name>B3RV94_TRIAD</name>
<dbReference type="Proteomes" id="UP000009022">
    <property type="component" value="Unassembled WGS sequence"/>
</dbReference>
<keyword evidence="3 4" id="KW-0175">Coiled coil</keyword>
<dbReference type="CTD" id="6753201"/>
<feature type="coiled-coil region" evidence="4">
    <location>
        <begin position="293"/>
        <end position="403"/>
    </location>
</feature>